<dbReference type="PANTHER" id="PTHR13847">
    <property type="entry name" value="SARCOSINE DEHYDROGENASE-RELATED"/>
    <property type="match status" value="1"/>
</dbReference>
<reference evidence="3 4" key="1">
    <citation type="submission" date="2019-05" db="EMBL/GenBank/DDBJ databases">
        <title>Ruegeria sp. nov., isolated from tidal flat.</title>
        <authorList>
            <person name="Kim W."/>
        </authorList>
    </citation>
    <scope>NUCLEOTIDE SEQUENCE [LARGE SCALE GENOMIC DNA]</scope>
    <source>
        <strain evidence="3 4">CAU 1488</strain>
    </source>
</reference>
<dbReference type="SUPFAM" id="SSF51905">
    <property type="entry name" value="FAD/NAD(P)-binding domain"/>
    <property type="match status" value="1"/>
</dbReference>
<dbReference type="EMBL" id="VCPD01000007">
    <property type="protein sequence ID" value="TMV04923.1"/>
    <property type="molecule type" value="Genomic_DNA"/>
</dbReference>
<name>A0ABY2WTS3_9RHOB</name>
<accession>A0ABY2WTS3</accession>
<feature type="domain" description="FAD dependent oxidoreductase" evidence="2">
    <location>
        <begin position="39"/>
        <end position="392"/>
    </location>
</feature>
<keyword evidence="4" id="KW-1185">Reference proteome</keyword>
<evidence type="ECO:0000256" key="1">
    <source>
        <dbReference type="ARBA" id="ARBA00023002"/>
    </source>
</evidence>
<dbReference type="RefSeq" id="WP_138844763.1">
    <property type="nucleotide sequence ID" value="NZ_VCPD01000007.1"/>
</dbReference>
<dbReference type="PANTHER" id="PTHR13847:SF281">
    <property type="entry name" value="FAD DEPENDENT OXIDOREDUCTASE DOMAIN-CONTAINING PROTEIN"/>
    <property type="match status" value="1"/>
</dbReference>
<dbReference type="Gene3D" id="3.30.9.10">
    <property type="entry name" value="D-Amino Acid Oxidase, subunit A, domain 2"/>
    <property type="match status" value="1"/>
</dbReference>
<evidence type="ECO:0000313" key="4">
    <source>
        <dbReference type="Proteomes" id="UP001193035"/>
    </source>
</evidence>
<sequence>MRRIFPDYAYGPGPRDGCWWDETSSAPGWPVQSGKLRVDIAIVGGGFTGLSAALHLARSGVTAAVLEAETPGWGASGRNGGFCCLGGSKLSHSAMARRYGDAAAAAYAKAERDAVDLVAGLLSEHGIDADEHSNGETQLAHTPRAMEVLRRQAGEGGMLHEPGDLAALGFGGSFHGGYTNPVGFALNPRKYLFGLAEAAEKAGALLFQQSPAQSVHRAGPGYTVTTPQGHIDCETVLICTNGYSSEDMPDWLAGRYMPAQSTVMVTRKLSDAELRAQGWTSDQMSYDTRNLLHYFRLMPDRRFLFGMRGGLFSSPRAEAAIRAGMRRDFDRMFPAWSGVEATHMWSGLVCLARSLTPYAGPVPGQPGMFAGLAYHGNGVAMGTYCGRALARLAMGESADLPEPISRIPGRFPLGSCRRALMPPVYAALALADI</sequence>
<comment type="caution">
    <text evidence="3">The sequence shown here is derived from an EMBL/GenBank/DDBJ whole genome shotgun (WGS) entry which is preliminary data.</text>
</comment>
<evidence type="ECO:0000259" key="2">
    <source>
        <dbReference type="Pfam" id="PF01266"/>
    </source>
</evidence>
<protein>
    <submittedName>
        <fullName evidence="3">FAD-binding oxidoreductase</fullName>
    </submittedName>
</protein>
<evidence type="ECO:0000313" key="3">
    <source>
        <dbReference type="EMBL" id="TMV04923.1"/>
    </source>
</evidence>
<dbReference type="Gene3D" id="3.50.50.60">
    <property type="entry name" value="FAD/NAD(P)-binding domain"/>
    <property type="match status" value="1"/>
</dbReference>
<dbReference type="InterPro" id="IPR036188">
    <property type="entry name" value="FAD/NAD-bd_sf"/>
</dbReference>
<dbReference type="InterPro" id="IPR006076">
    <property type="entry name" value="FAD-dep_OxRdtase"/>
</dbReference>
<organism evidence="3 4">
    <name type="scientific">Ruegeria sediminis</name>
    <dbReference type="NCBI Taxonomy" id="2583820"/>
    <lineage>
        <taxon>Bacteria</taxon>
        <taxon>Pseudomonadati</taxon>
        <taxon>Pseudomonadota</taxon>
        <taxon>Alphaproteobacteria</taxon>
        <taxon>Rhodobacterales</taxon>
        <taxon>Roseobacteraceae</taxon>
        <taxon>Ruegeria</taxon>
    </lineage>
</organism>
<proteinExistence type="predicted"/>
<gene>
    <name evidence="3" type="ORF">FGK63_17750</name>
</gene>
<dbReference type="Pfam" id="PF01266">
    <property type="entry name" value="DAO"/>
    <property type="match status" value="1"/>
</dbReference>
<keyword evidence="1" id="KW-0560">Oxidoreductase</keyword>
<dbReference type="Proteomes" id="UP001193035">
    <property type="component" value="Unassembled WGS sequence"/>
</dbReference>